<dbReference type="Proteomes" id="UP000765509">
    <property type="component" value="Unassembled WGS sequence"/>
</dbReference>
<name>A0A9Q3BKC7_9BASI</name>
<dbReference type="EMBL" id="AVOT02001422">
    <property type="protein sequence ID" value="MBW0466879.1"/>
    <property type="molecule type" value="Genomic_DNA"/>
</dbReference>
<gene>
    <name evidence="2" type="ORF">O181_006594</name>
</gene>
<feature type="region of interest" description="Disordered" evidence="1">
    <location>
        <begin position="1"/>
        <end position="41"/>
    </location>
</feature>
<evidence type="ECO:0000313" key="2">
    <source>
        <dbReference type="EMBL" id="MBW0466879.1"/>
    </source>
</evidence>
<sequence length="159" mass="17878">MDKEEARPGADLESLPQERRNWRMPELPPIPQGNFLRAEPLPSAGHRSISVPVQNMIQSSKGRGVPISCQPLEGGHELLLTHQELSGSEEDHRALSRMESLLLKRQDQKINNLLKNQSLLSIDQRKELEMTPALERERPIASKSSKPALQKSKDKPKGL</sequence>
<organism evidence="2 3">
    <name type="scientific">Austropuccinia psidii MF-1</name>
    <dbReference type="NCBI Taxonomy" id="1389203"/>
    <lineage>
        <taxon>Eukaryota</taxon>
        <taxon>Fungi</taxon>
        <taxon>Dikarya</taxon>
        <taxon>Basidiomycota</taxon>
        <taxon>Pucciniomycotina</taxon>
        <taxon>Pucciniomycetes</taxon>
        <taxon>Pucciniales</taxon>
        <taxon>Sphaerophragmiaceae</taxon>
        <taxon>Austropuccinia</taxon>
    </lineage>
</organism>
<evidence type="ECO:0000256" key="1">
    <source>
        <dbReference type="SAM" id="MobiDB-lite"/>
    </source>
</evidence>
<accession>A0A9Q3BKC7</accession>
<dbReference type="AlphaFoldDB" id="A0A9Q3BKC7"/>
<comment type="caution">
    <text evidence="2">The sequence shown here is derived from an EMBL/GenBank/DDBJ whole genome shotgun (WGS) entry which is preliminary data.</text>
</comment>
<keyword evidence="3" id="KW-1185">Reference proteome</keyword>
<feature type="compositionally biased region" description="Basic and acidic residues" evidence="1">
    <location>
        <begin position="130"/>
        <end position="140"/>
    </location>
</feature>
<feature type="region of interest" description="Disordered" evidence="1">
    <location>
        <begin position="130"/>
        <end position="159"/>
    </location>
</feature>
<evidence type="ECO:0000313" key="3">
    <source>
        <dbReference type="Proteomes" id="UP000765509"/>
    </source>
</evidence>
<reference evidence="2" key="1">
    <citation type="submission" date="2021-03" db="EMBL/GenBank/DDBJ databases">
        <title>Draft genome sequence of rust myrtle Austropuccinia psidii MF-1, a brazilian biotype.</title>
        <authorList>
            <person name="Quecine M.C."/>
            <person name="Pachon D.M.R."/>
            <person name="Bonatelli M.L."/>
            <person name="Correr F.H."/>
            <person name="Franceschini L.M."/>
            <person name="Leite T.F."/>
            <person name="Margarido G.R.A."/>
            <person name="Almeida C.A."/>
            <person name="Ferrarezi J.A."/>
            <person name="Labate C.A."/>
        </authorList>
    </citation>
    <scope>NUCLEOTIDE SEQUENCE</scope>
    <source>
        <strain evidence="2">MF-1</strain>
    </source>
</reference>
<proteinExistence type="predicted"/>
<feature type="compositionally biased region" description="Basic and acidic residues" evidence="1">
    <location>
        <begin position="1"/>
        <end position="23"/>
    </location>
</feature>
<protein>
    <submittedName>
        <fullName evidence="2">Uncharacterized protein</fullName>
    </submittedName>
</protein>